<evidence type="ECO:0000313" key="2">
    <source>
        <dbReference type="Proteomes" id="UP001066276"/>
    </source>
</evidence>
<sequence>MVGSWRTREEPRVQLREELRVQLRGDDVEGGEEDLNGEEWVVASVSESCGGSIGMEEWVKALKDDEDLSKLCDYIANPTKTRNPKEVRCEYSK</sequence>
<comment type="caution">
    <text evidence="1">The sequence shown here is derived from an EMBL/GenBank/DDBJ whole genome shotgun (WGS) entry which is preliminary data.</text>
</comment>
<dbReference type="Proteomes" id="UP001066276">
    <property type="component" value="Chromosome 5"/>
</dbReference>
<name>A0AAV7R8F7_PLEWA</name>
<protein>
    <submittedName>
        <fullName evidence="1">Uncharacterized protein</fullName>
    </submittedName>
</protein>
<dbReference type="AlphaFoldDB" id="A0AAV7R8F7"/>
<reference evidence="1" key="1">
    <citation type="journal article" date="2022" name="bioRxiv">
        <title>Sequencing and chromosome-scale assembly of the giantPleurodeles waltlgenome.</title>
        <authorList>
            <person name="Brown T."/>
            <person name="Elewa A."/>
            <person name="Iarovenko S."/>
            <person name="Subramanian E."/>
            <person name="Araus A.J."/>
            <person name="Petzold A."/>
            <person name="Susuki M."/>
            <person name="Suzuki K.-i.T."/>
            <person name="Hayashi T."/>
            <person name="Toyoda A."/>
            <person name="Oliveira C."/>
            <person name="Osipova E."/>
            <person name="Leigh N.D."/>
            <person name="Simon A."/>
            <person name="Yun M.H."/>
        </authorList>
    </citation>
    <scope>NUCLEOTIDE SEQUENCE</scope>
    <source>
        <strain evidence="1">20211129_DDA</strain>
        <tissue evidence="1">Liver</tissue>
    </source>
</reference>
<dbReference type="EMBL" id="JANPWB010000009">
    <property type="protein sequence ID" value="KAJ1149037.1"/>
    <property type="molecule type" value="Genomic_DNA"/>
</dbReference>
<accession>A0AAV7R8F7</accession>
<evidence type="ECO:0000313" key="1">
    <source>
        <dbReference type="EMBL" id="KAJ1149037.1"/>
    </source>
</evidence>
<organism evidence="1 2">
    <name type="scientific">Pleurodeles waltl</name>
    <name type="common">Iberian ribbed newt</name>
    <dbReference type="NCBI Taxonomy" id="8319"/>
    <lineage>
        <taxon>Eukaryota</taxon>
        <taxon>Metazoa</taxon>
        <taxon>Chordata</taxon>
        <taxon>Craniata</taxon>
        <taxon>Vertebrata</taxon>
        <taxon>Euteleostomi</taxon>
        <taxon>Amphibia</taxon>
        <taxon>Batrachia</taxon>
        <taxon>Caudata</taxon>
        <taxon>Salamandroidea</taxon>
        <taxon>Salamandridae</taxon>
        <taxon>Pleurodelinae</taxon>
        <taxon>Pleurodeles</taxon>
    </lineage>
</organism>
<proteinExistence type="predicted"/>
<keyword evidence="2" id="KW-1185">Reference proteome</keyword>
<gene>
    <name evidence="1" type="ORF">NDU88_001858</name>
</gene>